<evidence type="ECO:0000313" key="2">
    <source>
        <dbReference type="Proteomes" id="UP000466692"/>
    </source>
</evidence>
<dbReference type="EMBL" id="WMEU01000008">
    <property type="protein sequence ID" value="MYL55442.1"/>
    <property type="molecule type" value="Genomic_DNA"/>
</dbReference>
<organism evidence="1 2">
    <name type="scientific">Pontibacillus yanchengensis</name>
    <dbReference type="NCBI Taxonomy" id="462910"/>
    <lineage>
        <taxon>Bacteria</taxon>
        <taxon>Bacillati</taxon>
        <taxon>Bacillota</taxon>
        <taxon>Bacilli</taxon>
        <taxon>Bacillales</taxon>
        <taxon>Bacillaceae</taxon>
        <taxon>Pontibacillus</taxon>
    </lineage>
</organism>
<evidence type="ECO:0000313" key="1">
    <source>
        <dbReference type="EMBL" id="MYL55442.1"/>
    </source>
</evidence>
<proteinExistence type="predicted"/>
<gene>
    <name evidence="1" type="ORF">GLW08_19185</name>
</gene>
<accession>A0ACC7VKY3</accession>
<keyword evidence="2" id="KW-1185">Reference proteome</keyword>
<sequence length="94" mass="11212">MLELDISKWMTGGLLYNYHVFTNAIFVTLLTFIALAVIWFIVVCIIAWLFDFHENFDLIETIYIWPLLFSQFIAVPVGLTLFNNFTFLHWNHFF</sequence>
<dbReference type="Proteomes" id="UP000466692">
    <property type="component" value="Unassembled WGS sequence"/>
</dbReference>
<protein>
    <submittedName>
        <fullName evidence="1">Uncharacterized protein</fullName>
    </submittedName>
</protein>
<name>A0ACC7VKY3_9BACI</name>
<comment type="caution">
    <text evidence="1">The sequence shown here is derived from an EMBL/GenBank/DDBJ whole genome shotgun (WGS) entry which is preliminary data.</text>
</comment>
<reference evidence="1" key="1">
    <citation type="submission" date="2019-11" db="EMBL/GenBank/DDBJ databases">
        <title>Genome sequences of 17 halophilic strains isolated from different environments.</title>
        <authorList>
            <person name="Furrow R.E."/>
        </authorList>
    </citation>
    <scope>NUCLEOTIDE SEQUENCE</scope>
    <source>
        <strain evidence="1">22510_22_Filter</strain>
    </source>
</reference>